<reference evidence="3 4" key="1">
    <citation type="submission" date="2014-04" db="EMBL/GenBank/DDBJ databases">
        <authorList>
            <consortium name="DOE Joint Genome Institute"/>
            <person name="Kuo A."/>
            <person name="Ruytinx J."/>
            <person name="Rineau F."/>
            <person name="Colpaert J."/>
            <person name="Kohler A."/>
            <person name="Nagy L.G."/>
            <person name="Floudas D."/>
            <person name="Copeland A."/>
            <person name="Barry K.W."/>
            <person name="Cichocki N."/>
            <person name="Veneault-Fourrey C."/>
            <person name="LaButti K."/>
            <person name="Lindquist E.A."/>
            <person name="Lipzen A."/>
            <person name="Lundell T."/>
            <person name="Morin E."/>
            <person name="Murat C."/>
            <person name="Sun H."/>
            <person name="Tunlid A."/>
            <person name="Henrissat B."/>
            <person name="Grigoriev I.V."/>
            <person name="Hibbett D.S."/>
            <person name="Martin F."/>
            <person name="Nordberg H.P."/>
            <person name="Cantor M.N."/>
            <person name="Hua S.X."/>
        </authorList>
    </citation>
    <scope>NUCLEOTIDE SEQUENCE [LARGE SCALE GENOMIC DNA]</scope>
    <source>
        <strain evidence="3 4">UH-Slu-Lm8-n1</strain>
    </source>
</reference>
<evidence type="ECO:0000313" key="4">
    <source>
        <dbReference type="Proteomes" id="UP000054485"/>
    </source>
</evidence>
<protein>
    <submittedName>
        <fullName evidence="3">Uncharacterized protein</fullName>
    </submittedName>
</protein>
<name>A0A0D0A7F2_9AGAM</name>
<feature type="non-terminal residue" evidence="3">
    <location>
        <position position="130"/>
    </location>
</feature>
<keyword evidence="4" id="KW-1185">Reference proteome</keyword>
<proteinExistence type="predicted"/>
<dbReference type="Proteomes" id="UP000054485">
    <property type="component" value="Unassembled WGS sequence"/>
</dbReference>
<evidence type="ECO:0000313" key="3">
    <source>
        <dbReference type="EMBL" id="KIK37521.1"/>
    </source>
</evidence>
<keyword evidence="2" id="KW-0732">Signal</keyword>
<keyword evidence="1" id="KW-0812">Transmembrane</keyword>
<accession>A0A0D0A7F2</accession>
<feature type="non-terminal residue" evidence="3">
    <location>
        <position position="1"/>
    </location>
</feature>
<feature type="chain" id="PRO_5002206691" evidence="2">
    <location>
        <begin position="18"/>
        <end position="130"/>
    </location>
</feature>
<keyword evidence="1" id="KW-0472">Membrane</keyword>
<organism evidence="3 4">
    <name type="scientific">Suillus luteus UH-Slu-Lm8-n1</name>
    <dbReference type="NCBI Taxonomy" id="930992"/>
    <lineage>
        <taxon>Eukaryota</taxon>
        <taxon>Fungi</taxon>
        <taxon>Dikarya</taxon>
        <taxon>Basidiomycota</taxon>
        <taxon>Agaricomycotina</taxon>
        <taxon>Agaricomycetes</taxon>
        <taxon>Agaricomycetidae</taxon>
        <taxon>Boletales</taxon>
        <taxon>Suillineae</taxon>
        <taxon>Suillaceae</taxon>
        <taxon>Suillus</taxon>
    </lineage>
</organism>
<dbReference type="AlphaFoldDB" id="A0A0D0A7F2"/>
<dbReference type="InParanoid" id="A0A0D0A7F2"/>
<keyword evidence="1" id="KW-1133">Transmembrane helix</keyword>
<sequence length="130" mass="15024">VCILVIGFLTFVCEYLSHECGIHNCCHCIVCRFQNADHNTLRFAPSSFHLEKSRFRSVVIVVLSLLRMVFMIIAFFFPAASQTTIRQVQLYSCGTWRVHDSGNFLISSSGVQRRALVQWTHIQLYTNHQR</sequence>
<evidence type="ECO:0000256" key="2">
    <source>
        <dbReference type="SAM" id="SignalP"/>
    </source>
</evidence>
<reference evidence="4" key="2">
    <citation type="submission" date="2015-01" db="EMBL/GenBank/DDBJ databases">
        <title>Evolutionary Origins and Diversification of the Mycorrhizal Mutualists.</title>
        <authorList>
            <consortium name="DOE Joint Genome Institute"/>
            <consortium name="Mycorrhizal Genomics Consortium"/>
            <person name="Kohler A."/>
            <person name="Kuo A."/>
            <person name="Nagy L.G."/>
            <person name="Floudas D."/>
            <person name="Copeland A."/>
            <person name="Barry K.W."/>
            <person name="Cichocki N."/>
            <person name="Veneault-Fourrey C."/>
            <person name="LaButti K."/>
            <person name="Lindquist E.A."/>
            <person name="Lipzen A."/>
            <person name="Lundell T."/>
            <person name="Morin E."/>
            <person name="Murat C."/>
            <person name="Riley R."/>
            <person name="Ohm R."/>
            <person name="Sun H."/>
            <person name="Tunlid A."/>
            <person name="Henrissat B."/>
            <person name="Grigoriev I.V."/>
            <person name="Hibbett D.S."/>
            <person name="Martin F."/>
        </authorList>
    </citation>
    <scope>NUCLEOTIDE SEQUENCE [LARGE SCALE GENOMIC DNA]</scope>
    <source>
        <strain evidence="4">UH-Slu-Lm8-n1</strain>
    </source>
</reference>
<feature type="signal peptide" evidence="2">
    <location>
        <begin position="1"/>
        <end position="17"/>
    </location>
</feature>
<dbReference type="EMBL" id="KN835445">
    <property type="protein sequence ID" value="KIK37521.1"/>
    <property type="molecule type" value="Genomic_DNA"/>
</dbReference>
<feature type="transmembrane region" description="Helical" evidence="1">
    <location>
        <begin position="58"/>
        <end position="77"/>
    </location>
</feature>
<evidence type="ECO:0000256" key="1">
    <source>
        <dbReference type="SAM" id="Phobius"/>
    </source>
</evidence>
<gene>
    <name evidence="3" type="ORF">CY34DRAFT_453764</name>
</gene>
<dbReference type="HOGENOM" id="CLU_1943268_0_0_1"/>